<feature type="transmembrane region" description="Helical" evidence="4">
    <location>
        <begin position="279"/>
        <end position="304"/>
    </location>
</feature>
<dbReference type="InterPro" id="IPR050256">
    <property type="entry name" value="Glycosyltransferase_2"/>
</dbReference>
<evidence type="ECO:0000256" key="3">
    <source>
        <dbReference type="ARBA" id="ARBA00023136"/>
    </source>
</evidence>
<keyword evidence="5" id="KW-0808">Transferase</keyword>
<dbReference type="RefSeq" id="WP_009507353.1">
    <property type="nucleotide sequence ID" value="NZ_LIGK01000034.1"/>
</dbReference>
<reference evidence="5 6" key="1">
    <citation type="submission" date="2018-06" db="EMBL/GenBank/DDBJ databases">
        <title>Genomic Encyclopedia of Archaeal and Bacterial Type Strains, Phase II (KMG-II): from individual species to whole genera.</title>
        <authorList>
            <person name="Goeker M."/>
        </authorList>
    </citation>
    <scope>NUCLEOTIDE SEQUENCE [LARGE SCALE GENOMIC DNA]</scope>
    <source>
        <strain evidence="5 6">DSM 22011</strain>
    </source>
</reference>
<accession>A0A327XY12</accession>
<keyword evidence="1 4" id="KW-0812">Transmembrane</keyword>
<name>A0A327XY12_9RHOB</name>
<dbReference type="InterPro" id="IPR029044">
    <property type="entry name" value="Nucleotide-diphossugar_trans"/>
</dbReference>
<dbReference type="EMBL" id="QLMG01000033">
    <property type="protein sequence ID" value="RAK13878.1"/>
    <property type="molecule type" value="Genomic_DNA"/>
</dbReference>
<protein>
    <submittedName>
        <fullName evidence="5">Glycosyltransferase involved in cell wall biosynthesis</fullName>
    </submittedName>
</protein>
<evidence type="ECO:0000313" key="6">
    <source>
        <dbReference type="Proteomes" id="UP000249165"/>
    </source>
</evidence>
<organism evidence="5 6">
    <name type="scientific">Salipiger aestuarii</name>
    <dbReference type="NCBI Taxonomy" id="568098"/>
    <lineage>
        <taxon>Bacteria</taxon>
        <taxon>Pseudomonadati</taxon>
        <taxon>Pseudomonadota</taxon>
        <taxon>Alphaproteobacteria</taxon>
        <taxon>Rhodobacterales</taxon>
        <taxon>Roseobacteraceae</taxon>
        <taxon>Salipiger</taxon>
    </lineage>
</organism>
<feature type="transmembrane region" description="Helical" evidence="4">
    <location>
        <begin position="220"/>
        <end position="239"/>
    </location>
</feature>
<evidence type="ECO:0000256" key="4">
    <source>
        <dbReference type="SAM" id="Phobius"/>
    </source>
</evidence>
<keyword evidence="2 4" id="KW-1133">Transmembrane helix</keyword>
<dbReference type="PANTHER" id="PTHR48090:SF3">
    <property type="entry name" value="UNDECAPRENYL-PHOSPHATE 4-DEOXY-4-FORMAMIDO-L-ARABINOSE TRANSFERASE"/>
    <property type="match status" value="1"/>
</dbReference>
<proteinExistence type="predicted"/>
<keyword evidence="3 4" id="KW-0472">Membrane</keyword>
<evidence type="ECO:0000256" key="2">
    <source>
        <dbReference type="ARBA" id="ARBA00022989"/>
    </source>
</evidence>
<dbReference type="PANTHER" id="PTHR48090">
    <property type="entry name" value="UNDECAPRENYL-PHOSPHATE 4-DEOXY-4-FORMAMIDO-L-ARABINOSE TRANSFERASE-RELATED"/>
    <property type="match status" value="1"/>
</dbReference>
<comment type="caution">
    <text evidence="5">The sequence shown here is derived from an EMBL/GenBank/DDBJ whole genome shotgun (WGS) entry which is preliminary data.</text>
</comment>
<keyword evidence="6" id="KW-1185">Reference proteome</keyword>
<dbReference type="SUPFAM" id="SSF53448">
    <property type="entry name" value="Nucleotide-diphospho-sugar transferases"/>
    <property type="match status" value="1"/>
</dbReference>
<evidence type="ECO:0000313" key="5">
    <source>
        <dbReference type="EMBL" id="RAK13878.1"/>
    </source>
</evidence>
<dbReference type="Proteomes" id="UP000249165">
    <property type="component" value="Unassembled WGS sequence"/>
</dbReference>
<sequence>MTIGGSLNTHTPGLLSVIVAAEAMQELPDTLVAVRPELDAMGRPYEVICITDGRDDTVMAALNLIGDDWPELLVLGQRPWRGDDAALSVAMRRVRGNPVLTLAGWPEVAPEDLARLPDMLGDADMVTVSRSNRPQSRWQAWRRRHLTRMLARLFGQSPADPFCRTRLARRAVLDDVTGFGVRQHFIPVIAGQRGYKLTEVELRGVSNEGHANARYVFRPMGHFVALLDAITLYVVLNFLRRPLRFFGAIGMPIFIFGALATAVLIGQRLLGDALADRPALIFAVLMVVLGVQIVAIGLVGEIIIFANSRRLRQYAVREIITGADRSVCGMPAASNVIAPLAASNDG</sequence>
<dbReference type="GO" id="GO:0005886">
    <property type="term" value="C:plasma membrane"/>
    <property type="evidence" value="ECO:0007669"/>
    <property type="project" value="TreeGrafter"/>
</dbReference>
<evidence type="ECO:0000256" key="1">
    <source>
        <dbReference type="ARBA" id="ARBA00022692"/>
    </source>
</evidence>
<dbReference type="GO" id="GO:0016740">
    <property type="term" value="F:transferase activity"/>
    <property type="evidence" value="ECO:0007669"/>
    <property type="project" value="UniProtKB-KW"/>
</dbReference>
<feature type="transmembrane region" description="Helical" evidence="4">
    <location>
        <begin position="246"/>
        <end position="267"/>
    </location>
</feature>
<gene>
    <name evidence="5" type="ORF">ATI53_103324</name>
</gene>
<dbReference type="Gene3D" id="3.90.550.10">
    <property type="entry name" value="Spore Coat Polysaccharide Biosynthesis Protein SpsA, Chain A"/>
    <property type="match status" value="1"/>
</dbReference>
<dbReference type="AlphaFoldDB" id="A0A327XY12"/>